<evidence type="ECO:0000313" key="2">
    <source>
        <dbReference type="Proteomes" id="UP000078543"/>
    </source>
</evidence>
<dbReference type="SUPFAM" id="SSF54637">
    <property type="entry name" value="Thioesterase/thiol ester dehydrase-isomerase"/>
    <property type="match status" value="1"/>
</dbReference>
<reference evidence="1 2" key="1">
    <citation type="submission" date="2016-04" db="EMBL/GenBank/DDBJ databases">
        <title>Draft genome sequence of freshwater magnetotactic bacteria Magnetospirillum marisnigri SP-1 and Magnetospirillum moscoviense BB-1.</title>
        <authorList>
            <person name="Koziaeva V."/>
            <person name="Dziuba M.V."/>
            <person name="Ivanov T.M."/>
            <person name="Kuznetsov B."/>
            <person name="Grouzdev D.S."/>
        </authorList>
    </citation>
    <scope>NUCLEOTIDE SEQUENCE [LARGE SCALE GENOMIC DNA]</scope>
    <source>
        <strain evidence="1 2">BB-1</strain>
    </source>
</reference>
<dbReference type="STRING" id="1437059.A6A05_10035"/>
<keyword evidence="2" id="KW-1185">Reference proteome</keyword>
<dbReference type="AlphaFoldDB" id="A0A178MVM4"/>
<dbReference type="OrthoDB" id="7204167at2"/>
<dbReference type="CDD" id="cd00586">
    <property type="entry name" value="4HBT"/>
    <property type="match status" value="1"/>
</dbReference>
<gene>
    <name evidence="1" type="ORF">A6A05_10035</name>
</gene>
<comment type="caution">
    <text evidence="1">The sequence shown here is derived from an EMBL/GenBank/DDBJ whole genome shotgun (WGS) entry which is preliminary data.</text>
</comment>
<dbReference type="Pfam" id="PF13279">
    <property type="entry name" value="4HBT_2"/>
    <property type="match status" value="1"/>
</dbReference>
<dbReference type="InterPro" id="IPR029069">
    <property type="entry name" value="HotDog_dom_sf"/>
</dbReference>
<sequence>MSLYVRQHRVAWGDCDPAGILYTPRVFDYCNETLEGWYRDILGSAWMQMIASGTGSPMVHVECDFIRPMAPDLELTVSVRIERLGSASITFLIDGHGPTGDQHFAAKYVVCITDFRQAKAIPIPDALRERAEAYERATRQP</sequence>
<accession>A0A178MVM4</accession>
<evidence type="ECO:0000313" key="1">
    <source>
        <dbReference type="EMBL" id="OAN53094.1"/>
    </source>
</evidence>
<organism evidence="1 2">
    <name type="scientific">Magnetospirillum moscoviense</name>
    <dbReference type="NCBI Taxonomy" id="1437059"/>
    <lineage>
        <taxon>Bacteria</taxon>
        <taxon>Pseudomonadati</taxon>
        <taxon>Pseudomonadota</taxon>
        <taxon>Alphaproteobacteria</taxon>
        <taxon>Rhodospirillales</taxon>
        <taxon>Rhodospirillaceae</taxon>
        <taxon>Magnetospirillum</taxon>
    </lineage>
</organism>
<dbReference type="Proteomes" id="UP000078543">
    <property type="component" value="Unassembled WGS sequence"/>
</dbReference>
<proteinExistence type="predicted"/>
<dbReference type="RefSeq" id="WP_068498965.1">
    <property type="nucleotide sequence ID" value="NZ_LWQU01000126.1"/>
</dbReference>
<protein>
    <submittedName>
        <fullName evidence="1">Uncharacterized protein</fullName>
    </submittedName>
</protein>
<name>A0A178MVM4_9PROT</name>
<dbReference type="Gene3D" id="3.10.129.10">
    <property type="entry name" value="Hotdog Thioesterase"/>
    <property type="match status" value="1"/>
</dbReference>
<dbReference type="EMBL" id="LWQU01000126">
    <property type="protein sequence ID" value="OAN53094.1"/>
    <property type="molecule type" value="Genomic_DNA"/>
</dbReference>